<dbReference type="Proteomes" id="UP000031014">
    <property type="component" value="Unassembled WGS sequence"/>
</dbReference>
<accession>A0A0A8X6Y3</accession>
<dbReference type="STRING" id="1321606.SAMD00020551_3888"/>
<dbReference type="OrthoDB" id="5783260at2"/>
<evidence type="ECO:0000313" key="1">
    <source>
        <dbReference type="EMBL" id="GAM15730.1"/>
    </source>
</evidence>
<reference evidence="1 2" key="1">
    <citation type="submission" date="2013-06" db="EMBL/GenBank/DDBJ databases">
        <title>Whole genome shotgun sequence of Bacillus selenatarsenatis SF-1.</title>
        <authorList>
            <person name="Kuroda M."/>
            <person name="Sei K."/>
            <person name="Yamashita M."/>
            <person name="Ike M."/>
        </authorList>
    </citation>
    <scope>NUCLEOTIDE SEQUENCE [LARGE SCALE GENOMIC DNA]</scope>
    <source>
        <strain evidence="1 2">SF-1</strain>
    </source>
</reference>
<dbReference type="Pfam" id="PF04250">
    <property type="entry name" value="DUF429"/>
    <property type="match status" value="1"/>
</dbReference>
<dbReference type="InterPro" id="IPR007362">
    <property type="entry name" value="DUF429"/>
</dbReference>
<protein>
    <recommendedName>
        <fullName evidence="3">DUF429 domain-containing protein</fullName>
    </recommendedName>
</protein>
<sequence length="219" mass="24823">MRVIGIDLSGPKNHKDTVLTIFKQEENHLQLVKWENNLSDQDILKEVFEQSQLDEVVIGIDAPLSYEDGGGDRKSDRELRKFIVNLGMRSGSIMPPTLNRMVYLTLRGIKLSREIENLNAVYPISLVEVHPGAIIGSRLSKQNIEYVLAYKQEQSARSYIRNWLSEQGLTQLPIEIEAESHSIDACAAALGAWHWKAPSYSAKWIFPACPPLHPYDYCC</sequence>
<comment type="caution">
    <text evidence="1">The sequence shown here is derived from an EMBL/GenBank/DDBJ whole genome shotgun (WGS) entry which is preliminary data.</text>
</comment>
<keyword evidence="2" id="KW-1185">Reference proteome</keyword>
<dbReference type="AlphaFoldDB" id="A0A0A8X6Y3"/>
<name>A0A0A8X6Y3_MESS1</name>
<gene>
    <name evidence="1" type="ORF">SAMD00020551_3888</name>
</gene>
<organism evidence="1 2">
    <name type="scientific">Mesobacillus selenatarsenatis (strain DSM 18680 / JCM 14380 / FERM P-15431 / SF-1)</name>
    <dbReference type="NCBI Taxonomy" id="1321606"/>
    <lineage>
        <taxon>Bacteria</taxon>
        <taxon>Bacillati</taxon>
        <taxon>Bacillota</taxon>
        <taxon>Bacilli</taxon>
        <taxon>Bacillales</taxon>
        <taxon>Bacillaceae</taxon>
        <taxon>Mesobacillus</taxon>
    </lineage>
</organism>
<dbReference type="EMBL" id="BASE01000091">
    <property type="protein sequence ID" value="GAM15730.1"/>
    <property type="molecule type" value="Genomic_DNA"/>
</dbReference>
<evidence type="ECO:0008006" key="3">
    <source>
        <dbReference type="Google" id="ProtNLM"/>
    </source>
</evidence>
<proteinExistence type="predicted"/>
<evidence type="ECO:0000313" key="2">
    <source>
        <dbReference type="Proteomes" id="UP000031014"/>
    </source>
</evidence>
<dbReference type="RefSeq" id="WP_041967360.1">
    <property type="nucleotide sequence ID" value="NZ_BASE01000091.1"/>
</dbReference>